<dbReference type="InterPro" id="IPR031485">
    <property type="entry name" value="CBP_BcsS"/>
</dbReference>
<protein>
    <submittedName>
        <fullName evidence="2">Cellulose biosynthesis protein BcsS</fullName>
    </submittedName>
</protein>
<feature type="chain" id="PRO_5028197165" evidence="1">
    <location>
        <begin position="19"/>
        <end position="227"/>
    </location>
</feature>
<dbReference type="AlphaFoldDB" id="A0A7C5L6C8"/>
<dbReference type="EMBL" id="DRNB01000114">
    <property type="protein sequence ID" value="HHJ63867.1"/>
    <property type="molecule type" value="Genomic_DNA"/>
</dbReference>
<proteinExistence type="predicted"/>
<accession>A0A7C5L6C8</accession>
<comment type="caution">
    <text evidence="2">The sequence shown here is derived from an EMBL/GenBank/DDBJ whole genome shotgun (WGS) entry which is preliminary data.</text>
</comment>
<organism evidence="2">
    <name type="scientific">Aquifex aeolicus</name>
    <dbReference type="NCBI Taxonomy" id="63363"/>
    <lineage>
        <taxon>Bacteria</taxon>
        <taxon>Pseudomonadati</taxon>
        <taxon>Aquificota</taxon>
        <taxon>Aquificia</taxon>
        <taxon>Aquificales</taxon>
        <taxon>Aquificaceae</taxon>
        <taxon>Aquifex</taxon>
    </lineage>
</organism>
<evidence type="ECO:0000313" key="2">
    <source>
        <dbReference type="EMBL" id="HHJ63867.1"/>
    </source>
</evidence>
<name>A0A7C5L6C8_AQUAO</name>
<dbReference type="Proteomes" id="UP000885792">
    <property type="component" value="Unassembled WGS sequence"/>
</dbReference>
<evidence type="ECO:0000256" key="1">
    <source>
        <dbReference type="SAM" id="SignalP"/>
    </source>
</evidence>
<feature type="signal peptide" evidence="1">
    <location>
        <begin position="1"/>
        <end position="18"/>
    </location>
</feature>
<dbReference type="Pfam" id="PF17036">
    <property type="entry name" value="CBP_BcsS"/>
    <property type="match status" value="1"/>
</dbReference>
<gene>
    <name evidence="2" type="primary">bcsS</name>
    <name evidence="2" type="ORF">ENJ61_03070</name>
</gene>
<reference evidence="2" key="1">
    <citation type="journal article" date="2020" name="mSystems">
        <title>Genome- and Community-Level Interaction Insights into Carbon Utilization and Element Cycling Functions of Hydrothermarchaeota in Hydrothermal Sediment.</title>
        <authorList>
            <person name="Zhou Z."/>
            <person name="Liu Y."/>
            <person name="Xu W."/>
            <person name="Pan J."/>
            <person name="Luo Z.H."/>
            <person name="Li M."/>
        </authorList>
    </citation>
    <scope>NUCLEOTIDE SEQUENCE [LARGE SCALE GENOMIC DNA]</scope>
    <source>
        <strain evidence="2">HyVt-501</strain>
    </source>
</reference>
<keyword evidence="1" id="KW-0732">Signal</keyword>
<sequence length="227" mass="24705">MKKKLLTVILSAGTATLAAPLSFDLLGGSELDSRNQSYSYLGLVIRKPLSEDSRALFRLWTDYLTYRFPQAGETVRAEAPAFHLAVGAGKSVGAWSFSLWSGWERRDTRVRPDLPGVEVKGVTDSLILQFEAYGGFGNGTDVSFITSYSSGTSYLWSRARVKRRISGGKLALGLEVLGHGNEDYRAFQSGPLIEVPVARLYLTLRGGLKNSSQGAGFYGGVELYSGF</sequence>